<accession>K0EVT8</accession>
<dbReference type="GO" id="GO:0016757">
    <property type="term" value="F:glycosyltransferase activity"/>
    <property type="evidence" value="ECO:0007669"/>
    <property type="project" value="UniProtKB-UniRule"/>
</dbReference>
<keyword evidence="4 6" id="KW-0548">Nucleotidyltransferase</keyword>
<keyword evidence="2 6" id="KW-0328">Glycosyltransferase</keyword>
<dbReference type="Pfam" id="PF14487">
    <property type="entry name" value="DarT"/>
    <property type="match status" value="1"/>
</dbReference>
<dbReference type="AlphaFoldDB" id="K0EVT8"/>
<evidence type="ECO:0000256" key="3">
    <source>
        <dbReference type="ARBA" id="ARBA00022679"/>
    </source>
</evidence>
<dbReference type="STRING" id="1133849.O3I_008565"/>
<evidence type="ECO:0000256" key="6">
    <source>
        <dbReference type="PROSITE-ProRule" id="PRU01362"/>
    </source>
</evidence>
<comment type="catalytic activity">
    <reaction evidence="6">
        <text>a thymidine in DNA + NAD(+) = an N-(ADP-alpha-D-ribosyl)-thymidine in DNA + nicotinamide + H(+)</text>
        <dbReference type="Rhea" id="RHEA:71651"/>
        <dbReference type="Rhea" id="RHEA-COMP:13556"/>
        <dbReference type="Rhea" id="RHEA-COMP:18051"/>
        <dbReference type="ChEBI" id="CHEBI:15378"/>
        <dbReference type="ChEBI" id="CHEBI:17154"/>
        <dbReference type="ChEBI" id="CHEBI:57540"/>
        <dbReference type="ChEBI" id="CHEBI:137386"/>
        <dbReference type="ChEBI" id="CHEBI:191199"/>
    </reaction>
</comment>
<feature type="active site" description="Proton acceptor" evidence="6">
    <location>
        <position position="68"/>
    </location>
</feature>
<dbReference type="KEGG" id="nbr:O3I_008565"/>
<evidence type="ECO:0000259" key="7">
    <source>
        <dbReference type="PROSITE" id="PS52018"/>
    </source>
</evidence>
<dbReference type="eggNOG" id="COG4948">
    <property type="taxonomic scope" value="Bacteria"/>
</dbReference>
<keyword evidence="1 6" id="KW-1277">Toxin-antitoxin system</keyword>
<dbReference type="PROSITE" id="PS52018">
    <property type="entry name" value="DART"/>
    <property type="match status" value="1"/>
</dbReference>
<feature type="domain" description="DarT" evidence="7">
    <location>
        <begin position="27"/>
        <end position="231"/>
    </location>
</feature>
<dbReference type="InterPro" id="IPR029494">
    <property type="entry name" value="DarT"/>
</dbReference>
<name>K0EVT8_NOCB7</name>
<dbReference type="GO" id="GO:0016779">
    <property type="term" value="F:nucleotidyltransferase activity"/>
    <property type="evidence" value="ECO:0007669"/>
    <property type="project" value="UniProtKB-UniRule"/>
</dbReference>
<dbReference type="RefSeq" id="WP_014982531.1">
    <property type="nucleotide sequence ID" value="NC_018681.1"/>
</dbReference>
<comment type="caution">
    <text evidence="6">Lacks conserved residue(s) required for the propagation of feature annotation.</text>
</comment>
<dbReference type="EMBL" id="CP003876">
    <property type="protein sequence ID" value="AFT99675.1"/>
    <property type="molecule type" value="Genomic_DNA"/>
</dbReference>
<evidence type="ECO:0000256" key="1">
    <source>
        <dbReference type="ARBA" id="ARBA00022649"/>
    </source>
</evidence>
<reference evidence="8 9" key="1">
    <citation type="journal article" date="2012" name="J. Bacteriol.">
        <title>Complete genome sequence of Nocardia brasiliensis HUJEG-1.</title>
        <authorList>
            <person name="Vera-Cabrera L."/>
            <person name="Ortiz-Lopez R."/>
            <person name="Elizondo-Gonzalez R."/>
            <person name="Perez-Maya A.A."/>
            <person name="Ocampo-Candiani J."/>
        </authorList>
    </citation>
    <scope>NUCLEOTIDE SEQUENCE [LARGE SCALE GENOMIC DNA]</scope>
    <source>
        <strain evidence="9">ATCC 700358</strain>
    </source>
</reference>
<dbReference type="Proteomes" id="UP000006304">
    <property type="component" value="Chromosome"/>
</dbReference>
<sequence length="231" mass="25470">MDLAYIPASGFMSCGGGAPLREHPRDWLAWHFTHAGNLGRIASEKALLPASAVTPKVNVANPGVKQRRAQIVVRPDSEYPACYVNEHVPFYIAAKSPMLYVVNRGHADYSGGSDDLVLLGFVLGNLAVSGSLWCATDQNAATSTVGFSRKLDDLGHFVDFDLLCQRDWYNTPDDQNRMSRRAAEVLVKDRFDLRLVQVVIAKKASALEVAKVAFQDVGGVREYHVVPEMFY</sequence>
<proteinExistence type="inferred from homology"/>
<comment type="similarity">
    <text evidence="6">Belongs to the DarT ADP-ribosyltransferase family.</text>
</comment>
<gene>
    <name evidence="8" type="ORF">O3I_008565</name>
</gene>
<protein>
    <recommendedName>
        <fullName evidence="7">DarT domain-containing protein</fullName>
    </recommendedName>
</protein>
<evidence type="ECO:0000313" key="9">
    <source>
        <dbReference type="Proteomes" id="UP000006304"/>
    </source>
</evidence>
<feature type="binding site" evidence="6">
    <location>
        <begin position="31"/>
        <end position="33"/>
    </location>
    <ligand>
        <name>NAD(+)</name>
        <dbReference type="ChEBI" id="CHEBI:57540"/>
    </ligand>
</feature>
<evidence type="ECO:0000256" key="2">
    <source>
        <dbReference type="ARBA" id="ARBA00022676"/>
    </source>
</evidence>
<keyword evidence="5 6" id="KW-0238">DNA-binding</keyword>
<evidence type="ECO:0000256" key="4">
    <source>
        <dbReference type="ARBA" id="ARBA00022695"/>
    </source>
</evidence>
<keyword evidence="9" id="KW-1185">Reference proteome</keyword>
<feature type="binding site" evidence="6">
    <location>
        <position position="68"/>
    </location>
    <ligand>
        <name>NAD(+)</name>
        <dbReference type="ChEBI" id="CHEBI:57540"/>
    </ligand>
</feature>
<keyword evidence="3 6" id="KW-0808">Transferase</keyword>
<dbReference type="GO" id="GO:0003677">
    <property type="term" value="F:DNA binding"/>
    <property type="evidence" value="ECO:0007669"/>
    <property type="project" value="UniProtKB-UniRule"/>
</dbReference>
<feature type="binding site" evidence="6">
    <location>
        <position position="48"/>
    </location>
    <ligand>
        <name>NAD(+)</name>
        <dbReference type="ChEBI" id="CHEBI:57540"/>
    </ligand>
</feature>
<dbReference type="HOGENOM" id="CLU_113641_1_0_11"/>
<organism evidence="8 9">
    <name type="scientific">Nocardia brasiliensis (strain ATCC 700358 / HUJEG-1)</name>
    <dbReference type="NCBI Taxonomy" id="1133849"/>
    <lineage>
        <taxon>Bacteria</taxon>
        <taxon>Bacillati</taxon>
        <taxon>Actinomycetota</taxon>
        <taxon>Actinomycetes</taxon>
        <taxon>Mycobacteriales</taxon>
        <taxon>Nocardiaceae</taxon>
        <taxon>Nocardia</taxon>
    </lineage>
</organism>
<evidence type="ECO:0000313" key="8">
    <source>
        <dbReference type="EMBL" id="AFT99675.1"/>
    </source>
</evidence>
<feature type="active site" evidence="6">
    <location>
        <position position="184"/>
    </location>
</feature>
<evidence type="ECO:0000256" key="5">
    <source>
        <dbReference type="ARBA" id="ARBA00023125"/>
    </source>
</evidence>